<dbReference type="EMBL" id="CAJVQB010008437">
    <property type="protein sequence ID" value="CAG8718878.1"/>
    <property type="molecule type" value="Genomic_DNA"/>
</dbReference>
<keyword evidence="3" id="KW-0863">Zinc-finger</keyword>
<feature type="compositionally biased region" description="Basic and acidic residues" evidence="6">
    <location>
        <begin position="35"/>
        <end position="46"/>
    </location>
</feature>
<proteinExistence type="predicted"/>
<keyword evidence="8" id="KW-1185">Reference proteome</keyword>
<dbReference type="PANTHER" id="PTHR46481:SF10">
    <property type="entry name" value="ZINC FINGER BED DOMAIN-CONTAINING PROTEIN 39"/>
    <property type="match status" value="1"/>
</dbReference>
<dbReference type="PANTHER" id="PTHR46481">
    <property type="entry name" value="ZINC FINGER BED DOMAIN-CONTAINING PROTEIN 4"/>
    <property type="match status" value="1"/>
</dbReference>
<reference evidence="7 8" key="1">
    <citation type="submission" date="2021-06" db="EMBL/GenBank/DDBJ databases">
        <authorList>
            <person name="Kallberg Y."/>
            <person name="Tangrot J."/>
            <person name="Rosling A."/>
        </authorList>
    </citation>
    <scope>NUCLEOTIDE SEQUENCE [LARGE SCALE GENOMIC DNA]</scope>
    <source>
        <strain evidence="7 8">120-4 pot B 10/14</strain>
    </source>
</reference>
<keyword evidence="5" id="KW-0539">Nucleus</keyword>
<dbReference type="InterPro" id="IPR012337">
    <property type="entry name" value="RNaseH-like_sf"/>
</dbReference>
<evidence type="ECO:0000256" key="2">
    <source>
        <dbReference type="ARBA" id="ARBA00022723"/>
    </source>
</evidence>
<evidence type="ECO:0000313" key="7">
    <source>
        <dbReference type="EMBL" id="CAG8718878.1"/>
    </source>
</evidence>
<evidence type="ECO:0000313" key="8">
    <source>
        <dbReference type="Proteomes" id="UP000789901"/>
    </source>
</evidence>
<evidence type="ECO:0000256" key="4">
    <source>
        <dbReference type="ARBA" id="ARBA00022833"/>
    </source>
</evidence>
<evidence type="ECO:0000256" key="3">
    <source>
        <dbReference type="ARBA" id="ARBA00022771"/>
    </source>
</evidence>
<organism evidence="7 8">
    <name type="scientific">Gigaspora margarita</name>
    <dbReference type="NCBI Taxonomy" id="4874"/>
    <lineage>
        <taxon>Eukaryota</taxon>
        <taxon>Fungi</taxon>
        <taxon>Fungi incertae sedis</taxon>
        <taxon>Mucoromycota</taxon>
        <taxon>Glomeromycotina</taxon>
        <taxon>Glomeromycetes</taxon>
        <taxon>Diversisporales</taxon>
        <taxon>Gigasporaceae</taxon>
        <taxon>Gigaspora</taxon>
    </lineage>
</organism>
<keyword evidence="4" id="KW-0862">Zinc</keyword>
<evidence type="ECO:0000256" key="5">
    <source>
        <dbReference type="ARBA" id="ARBA00023242"/>
    </source>
</evidence>
<feature type="region of interest" description="Disordered" evidence="6">
    <location>
        <begin position="27"/>
        <end position="46"/>
    </location>
</feature>
<dbReference type="Proteomes" id="UP000789901">
    <property type="component" value="Unassembled WGS sequence"/>
</dbReference>
<gene>
    <name evidence="7" type="ORF">GMARGA_LOCUS13351</name>
</gene>
<comment type="subcellular location">
    <subcellularLocation>
        <location evidence="1">Nucleus</location>
    </subcellularLocation>
</comment>
<comment type="caution">
    <text evidence="7">The sequence shown here is derived from an EMBL/GenBank/DDBJ whole genome shotgun (WGS) entry which is preliminary data.</text>
</comment>
<sequence>MPLINEIDSGSSTPYANVTSLLESCADVTSESETSNDRSQKETDKEGPFSMKWNYVIKGERKVPKDIQRYWRNKLIDDNNANKRDPQLPLQNSLKSMVMANIPFEVIENPYIKNLFKGLNPAYVLLSHTTLSGRLLDEEVARVQNNINNGLENAEHLTLSNFITSEIEDIIKQIGPQKFAAIITDSAANLKCIAHAINLITTDLSKIHEIKIFIDQCGKIIKHFNKSPHKLALLRQGLSSMKIRSEGLGSWCQTRWGSLYDTTNSVLLARPVFDWLAATIYQIPEINPFKPAAIQIF</sequence>
<evidence type="ECO:0000256" key="6">
    <source>
        <dbReference type="SAM" id="MobiDB-lite"/>
    </source>
</evidence>
<dbReference type="SUPFAM" id="SSF53098">
    <property type="entry name" value="Ribonuclease H-like"/>
    <property type="match status" value="1"/>
</dbReference>
<keyword evidence="2" id="KW-0479">Metal-binding</keyword>
<accession>A0ABN7V247</accession>
<name>A0ABN7V247_GIGMA</name>
<evidence type="ECO:0000256" key="1">
    <source>
        <dbReference type="ARBA" id="ARBA00004123"/>
    </source>
</evidence>
<protein>
    <submittedName>
        <fullName evidence="7">23909_t:CDS:1</fullName>
    </submittedName>
</protein>
<dbReference type="InterPro" id="IPR052035">
    <property type="entry name" value="ZnF_BED_domain_contain"/>
</dbReference>